<evidence type="ECO:0000313" key="3">
    <source>
        <dbReference type="Proteomes" id="UP000028924"/>
    </source>
</evidence>
<dbReference type="InterPro" id="IPR016123">
    <property type="entry name" value="Mog1/PsbP_a/b/a-sand"/>
</dbReference>
<dbReference type="Pfam" id="PF08240">
    <property type="entry name" value="ADH_N"/>
    <property type="match status" value="1"/>
</dbReference>
<dbReference type="GO" id="GO:0019898">
    <property type="term" value="C:extrinsic component of membrane"/>
    <property type="evidence" value="ECO:0007669"/>
    <property type="project" value="InterPro"/>
</dbReference>
<organism evidence="2 3">
    <name type="scientific">Auxenochlorella protothecoides</name>
    <name type="common">Green microalga</name>
    <name type="synonym">Chlorella protothecoides</name>
    <dbReference type="NCBI Taxonomy" id="3075"/>
    <lineage>
        <taxon>Eukaryota</taxon>
        <taxon>Viridiplantae</taxon>
        <taxon>Chlorophyta</taxon>
        <taxon>core chlorophytes</taxon>
        <taxon>Trebouxiophyceae</taxon>
        <taxon>Chlorellales</taxon>
        <taxon>Chlorellaceae</taxon>
        <taxon>Auxenochlorella</taxon>
    </lineage>
</organism>
<dbReference type="GO" id="GO:0016491">
    <property type="term" value="F:oxidoreductase activity"/>
    <property type="evidence" value="ECO:0007669"/>
    <property type="project" value="InterPro"/>
</dbReference>
<dbReference type="STRING" id="3075.A0A087SCP4"/>
<protein>
    <submittedName>
        <fullName evidence="2">Zinc-binding alcohol dehydrogenase domain-containing protein 2</fullName>
    </submittedName>
</protein>
<dbReference type="InterPro" id="IPR036291">
    <property type="entry name" value="NAD(P)-bd_dom_sf"/>
</dbReference>
<dbReference type="Gene3D" id="3.90.180.10">
    <property type="entry name" value="Medium-chain alcohol dehydrogenases, catalytic domain"/>
    <property type="match status" value="2"/>
</dbReference>
<dbReference type="KEGG" id="apro:F751_4380"/>
<sequence>MGVGYLPWIPVSPASAARSPPSQPVRAYLPPASTPGFVQYTPDEKKTPAIRAGVIKPDPSFYTFVLPENWSEGLILNILSGNFCMPRCDEPWYEALFQNQAEGKAQLIVAPLFRLISKAGAQLSDIGPPERAIEKVGNYVTGSSLEAEDDVISATSKTLSDGRTYYIYELNALQAKDGPHILASLTIKGDQAYLFVVADVSDAGARATADLAGPNATPVYCDVASSASQEAAFADHIRRNGGLDIAVLNAGIPERGDLLSAQDDSWRPTLDIDLGAVLDGIRLASQAMAPAGGRREGRQGVLITVASAGGFFSMPFSPVYAAAKAGVVHATRSVAKPLLERNIRICALCPEFVDTPLVAEARAQSGPQSPFYRATAGTLLTADKVAEAAHVLITDPNRVGQCLVLRMTGEWMEAVPPSQTLQYIPRPATSTSPIVPAWREWATQGLAGGRTTRTVMIRRLSNDFRAATRLETRPVPAPGPGQVLLRTVYAGINASDINYTSGKYHASTAAAEAQLPFPSGFEAVSVVAEVGPGVKHPRPGQAVATMVSGSFSDYTLVPARACLDVPGPSPEYVALLTSGLTASIGARGSTRLAKLAGCHVIATVGSEDKARLIRSLGANRAVNYRTEDLKAVLRAEYPRGVDVVWESVGGEWFGTCLNALAQKGRLIVIGAMSQYKGPDGWKPMPHRGLPEKVLNKSTTVTGFLLLHYTHEFRRHLALLISLYSAGKLKIILDSPEHVGIEAVPAAVDRLQSGQSSGKVYVRISEDTLPPVGAKL</sequence>
<gene>
    <name evidence="2" type="ORF">F751_4380</name>
</gene>
<dbReference type="SUPFAM" id="SSF51735">
    <property type="entry name" value="NAD(P)-binding Rossmann-fold domains"/>
    <property type="match status" value="2"/>
</dbReference>
<dbReference type="InterPro" id="IPR051397">
    <property type="entry name" value="Zn-ADH-like_protein"/>
</dbReference>
<dbReference type="PANTHER" id="PTHR43677">
    <property type="entry name" value="SHORT-CHAIN DEHYDROGENASE/REDUCTASE"/>
    <property type="match status" value="1"/>
</dbReference>
<proteinExistence type="predicted"/>
<dbReference type="RefSeq" id="XP_011396371.1">
    <property type="nucleotide sequence ID" value="XM_011398069.1"/>
</dbReference>
<dbReference type="Pfam" id="PF00107">
    <property type="entry name" value="ADH_zinc_N"/>
    <property type="match status" value="1"/>
</dbReference>
<dbReference type="Pfam" id="PF13561">
    <property type="entry name" value="adh_short_C2"/>
    <property type="match status" value="1"/>
</dbReference>
<dbReference type="PRINTS" id="PR00081">
    <property type="entry name" value="GDHRDH"/>
</dbReference>
<dbReference type="InterPro" id="IPR013154">
    <property type="entry name" value="ADH-like_N"/>
</dbReference>
<evidence type="ECO:0000313" key="2">
    <source>
        <dbReference type="EMBL" id="KFM23498.1"/>
    </source>
</evidence>
<dbReference type="Proteomes" id="UP000028924">
    <property type="component" value="Unassembled WGS sequence"/>
</dbReference>
<name>A0A087SCP4_AUXPR</name>
<dbReference type="PRINTS" id="PR00080">
    <property type="entry name" value="SDRFAMILY"/>
</dbReference>
<dbReference type="SMART" id="SM00829">
    <property type="entry name" value="PKS_ER"/>
    <property type="match status" value="1"/>
</dbReference>
<dbReference type="eggNOG" id="KOG4169">
    <property type="taxonomic scope" value="Eukaryota"/>
</dbReference>
<dbReference type="AlphaFoldDB" id="A0A087SCP4"/>
<dbReference type="GO" id="GO:0005739">
    <property type="term" value="C:mitochondrion"/>
    <property type="evidence" value="ECO:0007669"/>
    <property type="project" value="TreeGrafter"/>
</dbReference>
<keyword evidence="3" id="KW-1185">Reference proteome</keyword>
<dbReference type="EMBL" id="KL662094">
    <property type="protein sequence ID" value="KFM23498.1"/>
    <property type="molecule type" value="Genomic_DNA"/>
</dbReference>
<dbReference type="GO" id="GO:0005509">
    <property type="term" value="F:calcium ion binding"/>
    <property type="evidence" value="ECO:0007669"/>
    <property type="project" value="InterPro"/>
</dbReference>
<dbReference type="Gene3D" id="3.40.50.720">
    <property type="entry name" value="NAD(P)-binding Rossmann-like Domain"/>
    <property type="match status" value="2"/>
</dbReference>
<dbReference type="GO" id="GO:0015979">
    <property type="term" value="P:photosynthesis"/>
    <property type="evidence" value="ECO:0007669"/>
    <property type="project" value="InterPro"/>
</dbReference>
<dbReference type="PANTHER" id="PTHR43677:SF3">
    <property type="entry name" value="PROSTAGLANDIN REDUCTASE 3"/>
    <property type="match status" value="1"/>
</dbReference>
<dbReference type="CDD" id="cd05233">
    <property type="entry name" value="SDR_c"/>
    <property type="match status" value="1"/>
</dbReference>
<dbReference type="GeneID" id="23615771"/>
<dbReference type="InterPro" id="IPR013149">
    <property type="entry name" value="ADH-like_C"/>
</dbReference>
<dbReference type="eggNOG" id="KOG1196">
    <property type="taxonomic scope" value="Eukaryota"/>
</dbReference>
<dbReference type="InterPro" id="IPR002347">
    <property type="entry name" value="SDR_fam"/>
</dbReference>
<reference evidence="2 3" key="1">
    <citation type="journal article" date="2014" name="BMC Genomics">
        <title>Oil accumulation mechanisms of the oleaginous microalga Chlorella protothecoides revealed through its genome, transcriptomes, and proteomes.</title>
        <authorList>
            <person name="Gao C."/>
            <person name="Wang Y."/>
            <person name="Shen Y."/>
            <person name="Yan D."/>
            <person name="He X."/>
            <person name="Dai J."/>
            <person name="Wu Q."/>
        </authorList>
    </citation>
    <scope>NUCLEOTIDE SEQUENCE [LARGE SCALE GENOMIC DNA]</scope>
    <source>
        <strain evidence="2 3">0710</strain>
    </source>
</reference>
<dbReference type="OrthoDB" id="48317at2759"/>
<evidence type="ECO:0000259" key="1">
    <source>
        <dbReference type="SMART" id="SM00829"/>
    </source>
</evidence>
<dbReference type="SUPFAM" id="SSF55724">
    <property type="entry name" value="Mog1p/PsbP-like"/>
    <property type="match status" value="1"/>
</dbReference>
<dbReference type="InterPro" id="IPR011032">
    <property type="entry name" value="GroES-like_sf"/>
</dbReference>
<dbReference type="SUPFAM" id="SSF50129">
    <property type="entry name" value="GroES-like"/>
    <property type="match status" value="1"/>
</dbReference>
<dbReference type="GO" id="GO:0009654">
    <property type="term" value="C:photosystem II oxygen evolving complex"/>
    <property type="evidence" value="ECO:0007669"/>
    <property type="project" value="InterPro"/>
</dbReference>
<accession>A0A087SCP4</accession>
<dbReference type="InterPro" id="IPR020843">
    <property type="entry name" value="ER"/>
</dbReference>
<feature type="domain" description="Enoyl reductase (ER)" evidence="1">
    <location>
        <begin position="459"/>
        <end position="761"/>
    </location>
</feature>